<dbReference type="InterPro" id="IPR020561">
    <property type="entry name" value="PRibGlycinamid_synth_ATP-grasp"/>
</dbReference>
<evidence type="ECO:0000256" key="13">
    <source>
        <dbReference type="PROSITE-ProRule" id="PRU00409"/>
    </source>
</evidence>
<evidence type="ECO:0000256" key="7">
    <source>
        <dbReference type="ARBA" id="ARBA00022755"/>
    </source>
</evidence>
<feature type="domain" description="ATP-grasp" evidence="14">
    <location>
        <begin position="138"/>
        <end position="353"/>
    </location>
</feature>
<dbReference type="PROSITE" id="PS00184">
    <property type="entry name" value="GARS"/>
    <property type="match status" value="1"/>
</dbReference>
<protein>
    <recommendedName>
        <fullName evidence="4 12">Phosphoribosylamine--glycine ligase</fullName>
        <ecNumber evidence="4 12">6.3.4.13</ecNumber>
    </recommendedName>
    <alternativeName>
        <fullName evidence="12">GARS</fullName>
    </alternativeName>
    <alternativeName>
        <fullName evidence="10 12">Glycinamide ribonucleotide synthetase</fullName>
    </alternativeName>
    <alternativeName>
        <fullName evidence="11 12">Phosphoribosylglycinamide synthetase</fullName>
    </alternativeName>
</protein>
<dbReference type="Pfam" id="PF02843">
    <property type="entry name" value="GARS_C"/>
    <property type="match status" value="1"/>
</dbReference>
<dbReference type="Proteomes" id="UP000016646">
    <property type="component" value="Unassembled WGS sequence"/>
</dbReference>
<comment type="similarity">
    <text evidence="9 12">Belongs to the GARS family.</text>
</comment>
<dbReference type="InterPro" id="IPR000115">
    <property type="entry name" value="PRibGlycinamide_synth"/>
</dbReference>
<evidence type="ECO:0000256" key="1">
    <source>
        <dbReference type="ARBA" id="ARBA00001936"/>
    </source>
</evidence>
<keyword evidence="16" id="KW-1185">Reference proteome</keyword>
<evidence type="ECO:0000256" key="12">
    <source>
        <dbReference type="HAMAP-Rule" id="MF_00138"/>
    </source>
</evidence>
<comment type="pathway">
    <text evidence="3 12">Purine metabolism; IMP biosynthesis via de novo pathway; N(1)-(5-phospho-D-ribosyl)glycinamide from 5-phospho-alpha-D-ribose 1-diphosphate: step 2/2.</text>
</comment>
<evidence type="ECO:0000256" key="4">
    <source>
        <dbReference type="ARBA" id="ARBA00013255"/>
    </source>
</evidence>
<evidence type="ECO:0000256" key="10">
    <source>
        <dbReference type="ARBA" id="ARBA00042242"/>
    </source>
</evidence>
<dbReference type="SUPFAM" id="SSF56059">
    <property type="entry name" value="Glutathione synthetase ATP-binding domain-like"/>
    <property type="match status" value="1"/>
</dbReference>
<organism evidence="15 16">
    <name type="scientific">Treponema socranskii subsp. socranskii VPI DR56BR1116 = ATCC 35536</name>
    <dbReference type="NCBI Taxonomy" id="1125725"/>
    <lineage>
        <taxon>Bacteria</taxon>
        <taxon>Pseudomonadati</taxon>
        <taxon>Spirochaetota</taxon>
        <taxon>Spirochaetia</taxon>
        <taxon>Spirochaetales</taxon>
        <taxon>Treponemataceae</taxon>
        <taxon>Treponema</taxon>
    </lineage>
</organism>
<evidence type="ECO:0000259" key="14">
    <source>
        <dbReference type="PROSITE" id="PS50975"/>
    </source>
</evidence>
<dbReference type="NCBIfam" id="TIGR00877">
    <property type="entry name" value="purD"/>
    <property type="match status" value="1"/>
</dbReference>
<name>A0ABN0P8I5_TRESO</name>
<keyword evidence="7 12" id="KW-0658">Purine biosynthesis</keyword>
<dbReference type="InterPro" id="IPR016185">
    <property type="entry name" value="PreATP-grasp_dom_sf"/>
</dbReference>
<evidence type="ECO:0000256" key="9">
    <source>
        <dbReference type="ARBA" id="ARBA00038345"/>
    </source>
</evidence>
<dbReference type="SUPFAM" id="SSF51246">
    <property type="entry name" value="Rudiment single hybrid motif"/>
    <property type="match status" value="1"/>
</dbReference>
<keyword evidence="5 12" id="KW-0436">Ligase</keyword>
<keyword evidence="8 13" id="KW-0067">ATP-binding</keyword>
<dbReference type="Pfam" id="PF01071">
    <property type="entry name" value="GARS_A"/>
    <property type="match status" value="1"/>
</dbReference>
<comment type="cofactor">
    <cofactor evidence="1">
        <name>Mn(2+)</name>
        <dbReference type="ChEBI" id="CHEBI:29035"/>
    </cofactor>
</comment>
<dbReference type="PANTHER" id="PTHR43472:SF1">
    <property type="entry name" value="PHOSPHORIBOSYLAMINE--GLYCINE LIGASE, CHLOROPLASTIC"/>
    <property type="match status" value="1"/>
</dbReference>
<dbReference type="Gene3D" id="3.40.50.20">
    <property type="match status" value="1"/>
</dbReference>
<comment type="caution">
    <text evidence="15">The sequence shown here is derived from an EMBL/GenBank/DDBJ whole genome shotgun (WGS) entry which is preliminary data.</text>
</comment>
<sequence length="468" mass="50155">MLTLHGFYAVRIVTRVFLFYYLRMNIILVGSGGREHAIARCLAQSPLVQKIVVIPGNGGTAVEPKCKNIDKAACDYIEDNGVPTYIQIAQREECIMAVVGPENPLAEGLADDFWKADIPCIGPKKAAAELEASKDFAKRFMRTYGVACAKSETFDDSEQAKVYVRQHGAPVVIKADGLAAGKGVVVAATVEEALSAIGDIMDSGSVGEAGKKIVIEEYLEGVEISVLAAVSVTPEAAKKQRANIVPFLPARDHKRLLDGAKGPNTGGMGAVCPLADVTDETMERFRRDILLPTLKGLVAEGFDYRGFIFFGAMLTKDGPKLLEYNVRLGDPETQAVLPLVDFDFAAMCCSIVNCSLDNFAFKWKTGCVVAPVVVSGGYPGAYERGKEITIDEKRIQAAGAQLFIAGAKRTANGKLVTDGGRVLACSAHGADFDDARRKAYDAIGAVRFEGAFYRKDIGQPGAAESKKP</sequence>
<comment type="cofactor">
    <cofactor evidence="2">
        <name>Mg(2+)</name>
        <dbReference type="ChEBI" id="CHEBI:18420"/>
    </cofactor>
</comment>
<dbReference type="Gene3D" id="3.90.600.10">
    <property type="entry name" value="Phosphoribosylglycinamide synthetase, C-terminal domain"/>
    <property type="match status" value="1"/>
</dbReference>
<evidence type="ECO:0000256" key="5">
    <source>
        <dbReference type="ARBA" id="ARBA00022598"/>
    </source>
</evidence>
<evidence type="ECO:0000313" key="16">
    <source>
        <dbReference type="Proteomes" id="UP000016646"/>
    </source>
</evidence>
<dbReference type="InterPro" id="IPR037123">
    <property type="entry name" value="PRibGlycinamide_synth_C_sf"/>
</dbReference>
<dbReference type="PANTHER" id="PTHR43472">
    <property type="entry name" value="PHOSPHORIBOSYLAMINE--GLYCINE LIGASE"/>
    <property type="match status" value="1"/>
</dbReference>
<keyword evidence="6 13" id="KW-0547">Nucleotide-binding</keyword>
<evidence type="ECO:0000256" key="8">
    <source>
        <dbReference type="ARBA" id="ARBA00022840"/>
    </source>
</evidence>
<evidence type="ECO:0000256" key="3">
    <source>
        <dbReference type="ARBA" id="ARBA00005174"/>
    </source>
</evidence>
<gene>
    <name evidence="12 15" type="primary">purD</name>
    <name evidence="15" type="ORF">HMPREF0860_2434</name>
</gene>
<dbReference type="SUPFAM" id="SSF52440">
    <property type="entry name" value="PreATP-grasp domain"/>
    <property type="match status" value="1"/>
</dbReference>
<proteinExistence type="inferred from homology"/>
<dbReference type="EMBL" id="AVQI01000013">
    <property type="protein sequence ID" value="ERK04791.1"/>
    <property type="molecule type" value="Genomic_DNA"/>
</dbReference>
<evidence type="ECO:0000256" key="2">
    <source>
        <dbReference type="ARBA" id="ARBA00001946"/>
    </source>
</evidence>
<dbReference type="Gene3D" id="3.30.470.20">
    <property type="entry name" value="ATP-grasp fold, B domain"/>
    <property type="match status" value="1"/>
</dbReference>
<dbReference type="Pfam" id="PF02844">
    <property type="entry name" value="GARS_N"/>
    <property type="match status" value="1"/>
</dbReference>
<dbReference type="InterPro" id="IPR011761">
    <property type="entry name" value="ATP-grasp"/>
</dbReference>
<dbReference type="InterPro" id="IPR011054">
    <property type="entry name" value="Rudment_hybrid_motif"/>
</dbReference>
<dbReference type="InterPro" id="IPR020559">
    <property type="entry name" value="PRibGlycinamide_synth_CS"/>
</dbReference>
<evidence type="ECO:0000256" key="6">
    <source>
        <dbReference type="ARBA" id="ARBA00022741"/>
    </source>
</evidence>
<accession>A0ABN0P8I5</accession>
<evidence type="ECO:0000256" key="11">
    <source>
        <dbReference type="ARBA" id="ARBA00042864"/>
    </source>
</evidence>
<dbReference type="EC" id="6.3.4.13" evidence="4 12"/>
<dbReference type="SMART" id="SM01210">
    <property type="entry name" value="GARS_C"/>
    <property type="match status" value="1"/>
</dbReference>
<evidence type="ECO:0000313" key="15">
    <source>
        <dbReference type="EMBL" id="ERK04791.1"/>
    </source>
</evidence>
<dbReference type="GO" id="GO:0004637">
    <property type="term" value="F:phosphoribosylamine-glycine ligase activity"/>
    <property type="evidence" value="ECO:0007669"/>
    <property type="project" value="UniProtKB-EC"/>
</dbReference>
<dbReference type="PROSITE" id="PS50975">
    <property type="entry name" value="ATP_GRASP"/>
    <property type="match status" value="1"/>
</dbReference>
<dbReference type="Gene3D" id="3.30.1490.20">
    <property type="entry name" value="ATP-grasp fold, A domain"/>
    <property type="match status" value="1"/>
</dbReference>
<dbReference type="InterPro" id="IPR020560">
    <property type="entry name" value="PRibGlycinamide_synth_C-dom"/>
</dbReference>
<reference evidence="15 16" key="1">
    <citation type="submission" date="2013-08" db="EMBL/GenBank/DDBJ databases">
        <authorList>
            <person name="Durkin A.S."/>
            <person name="Haft D.R."/>
            <person name="McCorrison J."/>
            <person name="Torralba M."/>
            <person name="Gillis M."/>
            <person name="Haft D.H."/>
            <person name="Methe B."/>
            <person name="Sutton G."/>
            <person name="Nelson K.E."/>
        </authorList>
    </citation>
    <scope>NUCLEOTIDE SEQUENCE [LARGE SCALE GENOMIC DNA]</scope>
    <source>
        <strain evidence="15 16">ATCC 35536</strain>
    </source>
</reference>
<dbReference type="HAMAP" id="MF_00138">
    <property type="entry name" value="GARS"/>
    <property type="match status" value="1"/>
</dbReference>
<dbReference type="InterPro" id="IPR013815">
    <property type="entry name" value="ATP_grasp_subdomain_1"/>
</dbReference>
<dbReference type="SMART" id="SM01209">
    <property type="entry name" value="GARS_A"/>
    <property type="match status" value="1"/>
</dbReference>
<comment type="catalytic activity">
    <reaction evidence="12">
        <text>5-phospho-beta-D-ribosylamine + glycine + ATP = N(1)-(5-phospho-beta-D-ribosyl)glycinamide + ADP + phosphate + H(+)</text>
        <dbReference type="Rhea" id="RHEA:17453"/>
        <dbReference type="ChEBI" id="CHEBI:15378"/>
        <dbReference type="ChEBI" id="CHEBI:30616"/>
        <dbReference type="ChEBI" id="CHEBI:43474"/>
        <dbReference type="ChEBI" id="CHEBI:57305"/>
        <dbReference type="ChEBI" id="CHEBI:58681"/>
        <dbReference type="ChEBI" id="CHEBI:143788"/>
        <dbReference type="ChEBI" id="CHEBI:456216"/>
        <dbReference type="EC" id="6.3.4.13"/>
    </reaction>
</comment>
<dbReference type="InterPro" id="IPR020562">
    <property type="entry name" value="PRibGlycinamide_synth_N"/>
</dbReference>